<dbReference type="InterPro" id="IPR050301">
    <property type="entry name" value="NTE"/>
</dbReference>
<dbReference type="eggNOG" id="COG1752">
    <property type="taxonomic scope" value="Bacteria"/>
</dbReference>
<dbReference type="Gene3D" id="3.10.450.50">
    <property type="match status" value="1"/>
</dbReference>
<evidence type="ECO:0000313" key="6">
    <source>
        <dbReference type="EMBL" id="ACV81226.1"/>
    </source>
</evidence>
<dbReference type="Pfam" id="PF01734">
    <property type="entry name" value="Patatin"/>
    <property type="match status" value="1"/>
</dbReference>
<dbReference type="Proteomes" id="UP000002218">
    <property type="component" value="Chromosome"/>
</dbReference>
<proteinExistence type="predicted"/>
<dbReference type="OrthoDB" id="2339873at2"/>
<evidence type="ECO:0000256" key="2">
    <source>
        <dbReference type="ARBA" id="ARBA00022963"/>
    </source>
</evidence>
<dbReference type="PROSITE" id="PS51635">
    <property type="entry name" value="PNPLA"/>
    <property type="match status" value="1"/>
</dbReference>
<dbReference type="InterPro" id="IPR002641">
    <property type="entry name" value="PNPLA_dom"/>
</dbReference>
<comment type="caution">
    <text evidence="4">Lacks conserved residue(s) required for the propagation of feature annotation.</text>
</comment>
<dbReference type="SUPFAM" id="SSF54427">
    <property type="entry name" value="NTF2-like"/>
    <property type="match status" value="1"/>
</dbReference>
<protein>
    <submittedName>
        <fullName evidence="6">Patatin</fullName>
    </submittedName>
</protein>
<name>C8XA26_NAKMY</name>
<evidence type="ECO:0000256" key="3">
    <source>
        <dbReference type="ARBA" id="ARBA00023098"/>
    </source>
</evidence>
<feature type="domain" description="PNPLA" evidence="5">
    <location>
        <begin position="11"/>
        <end position="213"/>
    </location>
</feature>
<feature type="active site" description="Nucleophile" evidence="4">
    <location>
        <position position="48"/>
    </location>
</feature>
<dbReference type="SUPFAM" id="SSF52151">
    <property type="entry name" value="FabD/lysophospholipase-like"/>
    <property type="match status" value="1"/>
</dbReference>
<dbReference type="InterPro" id="IPR016035">
    <property type="entry name" value="Acyl_Trfase/lysoPLipase"/>
</dbReference>
<dbReference type="PANTHER" id="PTHR14226">
    <property type="entry name" value="NEUROPATHY TARGET ESTERASE/SWISS CHEESE D.MELANOGASTER"/>
    <property type="match status" value="1"/>
</dbReference>
<dbReference type="RefSeq" id="WP_015750034.1">
    <property type="nucleotide sequence ID" value="NC_013235.1"/>
</dbReference>
<reference evidence="6 7" key="2">
    <citation type="journal article" date="2010" name="Stand. Genomic Sci.">
        <title>Complete genome sequence of Nakamurella multipartita type strain (Y-104).</title>
        <authorList>
            <person name="Tice H."/>
            <person name="Mayilraj S."/>
            <person name="Sims D."/>
            <person name="Lapidus A."/>
            <person name="Nolan M."/>
            <person name="Lucas S."/>
            <person name="Glavina Del Rio T."/>
            <person name="Copeland A."/>
            <person name="Cheng J.F."/>
            <person name="Meincke L."/>
            <person name="Bruce D."/>
            <person name="Goodwin L."/>
            <person name="Pitluck S."/>
            <person name="Ivanova N."/>
            <person name="Mavromatis K."/>
            <person name="Ovchinnikova G."/>
            <person name="Pati A."/>
            <person name="Chen A."/>
            <person name="Palaniappan K."/>
            <person name="Land M."/>
            <person name="Hauser L."/>
            <person name="Chang Y.J."/>
            <person name="Jeffries C.D."/>
            <person name="Detter J.C."/>
            <person name="Brettin T."/>
            <person name="Rohde M."/>
            <person name="Goker M."/>
            <person name="Bristow J."/>
            <person name="Eisen J.A."/>
            <person name="Markowitz V."/>
            <person name="Hugenholtz P."/>
            <person name="Kyrpides N.C."/>
            <person name="Klenk H.P."/>
            <person name="Chen F."/>
        </authorList>
    </citation>
    <scope>NUCLEOTIDE SEQUENCE [LARGE SCALE GENOMIC DNA]</scope>
    <source>
        <strain evidence="7">ATCC 700099 / DSM 44233 / CIP 104796 / JCM 9543 / NBRC 105858 / Y-104</strain>
    </source>
</reference>
<feature type="active site" description="Proton acceptor" evidence="4">
    <location>
        <position position="200"/>
    </location>
</feature>
<dbReference type="HOGENOM" id="CLU_040292_1_0_11"/>
<dbReference type="Gene3D" id="3.40.1090.10">
    <property type="entry name" value="Cytosolic phospholipase A2 catalytic domain"/>
    <property type="match status" value="2"/>
</dbReference>
<accession>C8XA26</accession>
<dbReference type="GO" id="GO:0016042">
    <property type="term" value="P:lipid catabolic process"/>
    <property type="evidence" value="ECO:0007669"/>
    <property type="project" value="UniProtKB-UniRule"/>
</dbReference>
<reference evidence="7" key="1">
    <citation type="submission" date="2009-09" db="EMBL/GenBank/DDBJ databases">
        <title>The complete genome of Nakamurella multipartita DSM 44233.</title>
        <authorList>
            <consortium name="US DOE Joint Genome Institute (JGI-PGF)"/>
            <person name="Lucas S."/>
            <person name="Copeland A."/>
            <person name="Lapidus A."/>
            <person name="Glavina del Rio T."/>
            <person name="Dalin E."/>
            <person name="Tice H."/>
            <person name="Bruce D."/>
            <person name="Goodwin L."/>
            <person name="Pitluck S."/>
            <person name="Kyrpides N."/>
            <person name="Mavromatis K."/>
            <person name="Ivanova N."/>
            <person name="Ovchinnikova G."/>
            <person name="Sims D."/>
            <person name="Meincke L."/>
            <person name="Brettin T."/>
            <person name="Detter J.C."/>
            <person name="Han C."/>
            <person name="Larimer F."/>
            <person name="Land M."/>
            <person name="Hauser L."/>
            <person name="Markowitz V."/>
            <person name="Cheng J.-F."/>
            <person name="Hugenholtz P."/>
            <person name="Woyke T."/>
            <person name="Wu D."/>
            <person name="Klenk H.-P."/>
            <person name="Eisen J.A."/>
        </authorList>
    </citation>
    <scope>NUCLEOTIDE SEQUENCE [LARGE SCALE GENOMIC DNA]</scope>
    <source>
        <strain evidence="7">ATCC 700099 / DSM 44233 / CIP 104796 / JCM 9543 / NBRC 105858 / Y-104</strain>
    </source>
</reference>
<dbReference type="EMBL" id="CP001737">
    <property type="protein sequence ID" value="ACV81226.1"/>
    <property type="molecule type" value="Genomic_DNA"/>
</dbReference>
<keyword evidence="3 4" id="KW-0443">Lipid metabolism</keyword>
<keyword evidence="1 4" id="KW-0378">Hydrolase</keyword>
<evidence type="ECO:0000256" key="1">
    <source>
        <dbReference type="ARBA" id="ARBA00022801"/>
    </source>
</evidence>
<sequence>MANQPPVTIAIACQGGGSHTAFTAGVLSRWLEDDALREVEVKGLSGTSGGAICALLAWSALLEKRPEDARRRLASFWAANSAASPAEKVVNDLILAASRLSHYVAAPAISPYSTPTSTMSLDHLRSLLEDALDFTAIGQLAADAGEQAPLLLLGAVDVLSGSFKAFNSHEGEISADAVLASAAIPNLFRSVPVDGHLYWDGLFSQNPPIGDLLYCEPDEIWVIQINPTERVTEPTSVLEIEDRRNELGGNLSLYQELNFIEQMDSMIERGLLRSERYRPVTVRILEMNRPPSSERLGYASKLNRDPAFLRELIAQGEEQAGEFLAALRFENAWDAGELETVLDFFAPDALIASSSPFSELAPTRDPAARREYLTDRLAAGVTIDHNRKQIVKRNHAKWRIRSTDPSTGVKVEGTAAADFRDGKVVRFSLGTFDMFPLDPLEE</sequence>
<dbReference type="KEGG" id="nml:Namu_4953"/>
<organism evidence="6 7">
    <name type="scientific">Nakamurella multipartita (strain ATCC 700099 / DSM 44233 / CIP 104796 / JCM 9543 / NBRC 105858 / Y-104)</name>
    <name type="common">Microsphaera multipartita</name>
    <dbReference type="NCBI Taxonomy" id="479431"/>
    <lineage>
        <taxon>Bacteria</taxon>
        <taxon>Bacillati</taxon>
        <taxon>Actinomycetota</taxon>
        <taxon>Actinomycetes</taxon>
        <taxon>Nakamurellales</taxon>
        <taxon>Nakamurellaceae</taxon>
        <taxon>Nakamurella</taxon>
    </lineage>
</organism>
<evidence type="ECO:0000313" key="7">
    <source>
        <dbReference type="Proteomes" id="UP000002218"/>
    </source>
</evidence>
<keyword evidence="7" id="KW-1185">Reference proteome</keyword>
<dbReference type="AlphaFoldDB" id="C8XA26"/>
<dbReference type="STRING" id="479431.Namu_4953"/>
<gene>
    <name evidence="6" type="ordered locus">Namu_4953</name>
</gene>
<evidence type="ECO:0000256" key="4">
    <source>
        <dbReference type="PROSITE-ProRule" id="PRU01161"/>
    </source>
</evidence>
<dbReference type="GO" id="GO:0016787">
    <property type="term" value="F:hydrolase activity"/>
    <property type="evidence" value="ECO:0007669"/>
    <property type="project" value="UniProtKB-UniRule"/>
</dbReference>
<feature type="short sequence motif" description="GXSXG" evidence="4">
    <location>
        <begin position="46"/>
        <end position="50"/>
    </location>
</feature>
<dbReference type="InParanoid" id="C8XA26"/>
<evidence type="ECO:0000259" key="5">
    <source>
        <dbReference type="PROSITE" id="PS51635"/>
    </source>
</evidence>
<dbReference type="InterPro" id="IPR032710">
    <property type="entry name" value="NTF2-like_dom_sf"/>
</dbReference>
<dbReference type="PANTHER" id="PTHR14226:SF78">
    <property type="entry name" value="SLR0060 PROTEIN"/>
    <property type="match status" value="1"/>
</dbReference>
<keyword evidence="2 4" id="KW-0442">Lipid degradation</keyword>